<protein>
    <submittedName>
        <fullName evidence="1">Uncharacterized protein</fullName>
    </submittedName>
</protein>
<proteinExistence type="predicted"/>
<sequence length="209" mass="24355">MEVVISNFLDSLEDNTDKKIVLLREKQVLQWVFGDLSFLPSVEKKTIKQYTQKLKKYEDDWGRKILAKKRPDLKLKGQWSGPFGEALCEEMCVLLGKHPRRPKKKENKMPDVETDEEIFEVKTQTYMTTGTASQKILSVPFLYCEIPELFGKPLKIVCIGGAEKLCRENYGVFCNDVCERKKKILEFYKEMGMEFLAFTELIQNYLSTE</sequence>
<gene>
    <name evidence="1" type="ORF">MarFTMF_055</name>
</gene>
<name>A0AA96EP06_9VIRU</name>
<evidence type="ECO:0000313" key="1">
    <source>
        <dbReference type="EMBL" id="WNL49571.1"/>
    </source>
</evidence>
<reference evidence="1" key="1">
    <citation type="submission" date="2023-07" db="EMBL/GenBank/DDBJ databases">
        <authorList>
            <person name="Xia Y."/>
        </authorList>
    </citation>
    <scope>NUCLEOTIDE SEQUENCE</scope>
    <source>
        <strain evidence="1">F</strain>
    </source>
</reference>
<dbReference type="EMBL" id="OR343188">
    <property type="protein sequence ID" value="WNL49571.1"/>
    <property type="molecule type" value="Genomic_DNA"/>
</dbReference>
<accession>A0AA96EP06</accession>
<organism evidence="1">
    <name type="scientific">Marseillevirus sp</name>
    <dbReference type="NCBI Taxonomy" id="2809551"/>
    <lineage>
        <taxon>Viruses</taxon>
        <taxon>Varidnaviria</taxon>
        <taxon>Bamfordvirae</taxon>
        <taxon>Nucleocytoviricota</taxon>
        <taxon>Megaviricetes</taxon>
        <taxon>Pimascovirales</taxon>
        <taxon>Pimascovirales incertae sedis</taxon>
        <taxon>Marseilleviridae</taxon>
        <taxon>Marseillevirus</taxon>
    </lineage>
</organism>